<dbReference type="AlphaFoldDB" id="A0A2W2B8C8"/>
<keyword evidence="2" id="KW-1185">Reference proteome</keyword>
<comment type="caution">
    <text evidence="1">The sequence shown here is derived from an EMBL/GenBank/DDBJ whole genome shotgun (WGS) entry which is preliminary data.</text>
</comment>
<organism evidence="1 2">
    <name type="scientific">Aestuariivirga litoralis</name>
    <dbReference type="NCBI Taxonomy" id="2650924"/>
    <lineage>
        <taxon>Bacteria</taxon>
        <taxon>Pseudomonadati</taxon>
        <taxon>Pseudomonadota</taxon>
        <taxon>Alphaproteobacteria</taxon>
        <taxon>Hyphomicrobiales</taxon>
        <taxon>Aestuariivirgaceae</taxon>
        <taxon>Aestuariivirga</taxon>
    </lineage>
</organism>
<sequence>MIDLEHFMRVLNDVIELDQKGEVTFYGIPLEVVFHAVRPEGYRDSDGIPQYSVWSSDASRTGRWINPQTPPPVPPKDAFDTKVIAAKAADFIDQYNSLAANYFEDKTAFDCSRFDAFKKDLKAYRSAGIEADGQRSNGNLTYRLLRRLSINVPDTTADLEQECLNIRDSLF</sequence>
<name>A0A2W2B8C8_9HYPH</name>
<accession>A0A2W2B8C8</accession>
<evidence type="ECO:0000313" key="1">
    <source>
        <dbReference type="EMBL" id="PZF76328.1"/>
    </source>
</evidence>
<gene>
    <name evidence="1" type="ORF">DK847_14180</name>
</gene>
<dbReference type="EMBL" id="QKVK01000006">
    <property type="protein sequence ID" value="PZF76328.1"/>
    <property type="molecule type" value="Genomic_DNA"/>
</dbReference>
<evidence type="ECO:0000313" key="2">
    <source>
        <dbReference type="Proteomes" id="UP000248795"/>
    </source>
</evidence>
<dbReference type="Proteomes" id="UP000248795">
    <property type="component" value="Unassembled WGS sequence"/>
</dbReference>
<proteinExistence type="predicted"/>
<protein>
    <submittedName>
        <fullName evidence="1">Uncharacterized protein</fullName>
    </submittedName>
</protein>
<reference evidence="2" key="1">
    <citation type="submission" date="2018-06" db="EMBL/GenBank/DDBJ databases">
        <title>Aestuariibacter litoralis strain KCTC 52945T.</title>
        <authorList>
            <person name="Li X."/>
            <person name="Salam N."/>
            <person name="Li J.-L."/>
            <person name="Chen Y.-M."/>
            <person name="Yang Z.-W."/>
            <person name="Zhang L.-Y."/>
            <person name="Han M.-X."/>
            <person name="Xiao M."/>
            <person name="Li W.-J."/>
        </authorList>
    </citation>
    <scope>NUCLEOTIDE SEQUENCE [LARGE SCALE GENOMIC DNA]</scope>
    <source>
        <strain evidence="2">KCTC 52945</strain>
    </source>
</reference>